<accession>A0A1J3DBJ3</accession>
<name>A0A1J3DBJ3_NOCCA</name>
<gene>
    <name evidence="1" type="ORF">GA_TR3733_c1_g1_i1_g.13281</name>
</gene>
<sequence length="128" mass="14229">MLKLQRGTTARTLVRDVSVVKTSSLWPNPNPNLDIENAGNKKKQLFLPQRVNSNDDVVRRMRGDYTSNQMSSGLTGRKTVNGIAVGVIQVKNVDDWEFVYSAGESCPRFLCCIPFPPEVSRVEKTSGT</sequence>
<reference evidence="1" key="1">
    <citation type="submission" date="2016-07" db="EMBL/GenBank/DDBJ databases">
        <title>De novo transcriptome assembly of four accessions of the metal hyperaccumulator plant Noccaea caerulescens.</title>
        <authorList>
            <person name="Blande D."/>
            <person name="Halimaa P."/>
            <person name="Tervahauta A.I."/>
            <person name="Aarts M.G."/>
            <person name="Karenlampi S.O."/>
        </authorList>
    </citation>
    <scope>NUCLEOTIDE SEQUENCE</scope>
</reference>
<protein>
    <submittedName>
        <fullName evidence="1">Uncharacterized protein</fullName>
    </submittedName>
</protein>
<dbReference type="AlphaFoldDB" id="A0A1J3DBJ3"/>
<organism evidence="1">
    <name type="scientific">Noccaea caerulescens</name>
    <name type="common">Alpine penny-cress</name>
    <name type="synonym">Thlaspi caerulescens</name>
    <dbReference type="NCBI Taxonomy" id="107243"/>
    <lineage>
        <taxon>Eukaryota</taxon>
        <taxon>Viridiplantae</taxon>
        <taxon>Streptophyta</taxon>
        <taxon>Embryophyta</taxon>
        <taxon>Tracheophyta</taxon>
        <taxon>Spermatophyta</taxon>
        <taxon>Magnoliopsida</taxon>
        <taxon>eudicotyledons</taxon>
        <taxon>Gunneridae</taxon>
        <taxon>Pentapetalae</taxon>
        <taxon>rosids</taxon>
        <taxon>malvids</taxon>
        <taxon>Brassicales</taxon>
        <taxon>Brassicaceae</taxon>
        <taxon>Coluteocarpeae</taxon>
        <taxon>Noccaea</taxon>
    </lineage>
</organism>
<proteinExistence type="predicted"/>
<dbReference type="EMBL" id="GEVI01014925">
    <property type="protein sequence ID" value="JAU17395.1"/>
    <property type="molecule type" value="Transcribed_RNA"/>
</dbReference>
<evidence type="ECO:0000313" key="1">
    <source>
        <dbReference type="EMBL" id="JAU17395.1"/>
    </source>
</evidence>